<keyword evidence="3" id="KW-1185">Reference proteome</keyword>
<dbReference type="EMBL" id="RCBY01000209">
    <property type="protein sequence ID" value="RQH28472.1"/>
    <property type="molecule type" value="Genomic_DNA"/>
</dbReference>
<proteinExistence type="predicted"/>
<dbReference type="AlphaFoldDB" id="A0A3N6P5V7"/>
<organism evidence="2 3">
    <name type="scientific">Okeania hirsuta</name>
    <dbReference type="NCBI Taxonomy" id="1458930"/>
    <lineage>
        <taxon>Bacteria</taxon>
        <taxon>Bacillati</taxon>
        <taxon>Cyanobacteriota</taxon>
        <taxon>Cyanophyceae</taxon>
        <taxon>Oscillatoriophycideae</taxon>
        <taxon>Oscillatoriales</taxon>
        <taxon>Microcoleaceae</taxon>
        <taxon>Okeania</taxon>
    </lineage>
</organism>
<evidence type="ECO:0000313" key="3">
    <source>
        <dbReference type="Proteomes" id="UP000269154"/>
    </source>
</evidence>
<dbReference type="RefSeq" id="WP_124155392.1">
    <property type="nucleotide sequence ID" value="NZ_CAWOLW010000123.1"/>
</dbReference>
<dbReference type="GO" id="GO:0016020">
    <property type="term" value="C:membrane"/>
    <property type="evidence" value="ECO:0007669"/>
    <property type="project" value="InterPro"/>
</dbReference>
<evidence type="ECO:0000259" key="1">
    <source>
        <dbReference type="PROSITE" id="PS50287"/>
    </source>
</evidence>
<protein>
    <recommendedName>
        <fullName evidence="1">SRCR domain-containing protein</fullName>
    </recommendedName>
</protein>
<dbReference type="OrthoDB" id="581609at2"/>
<name>A0A3N6P5V7_9CYAN</name>
<reference evidence="2 3" key="1">
    <citation type="journal article" date="2018" name="ACS Chem. Biol.">
        <title>Ketoreductase domain dysfunction expands chemodiversity: malyngamide biosynthesis in the cyanobacterium Okeania hirsuta.</title>
        <authorList>
            <person name="Moss N.A."/>
            <person name="Leao T."/>
            <person name="Rankin M."/>
            <person name="McCullough T.M."/>
            <person name="Qu P."/>
            <person name="Korobeynikov A."/>
            <person name="Smith J.L."/>
            <person name="Gerwick L."/>
            <person name="Gerwick W.H."/>
        </authorList>
    </citation>
    <scope>NUCLEOTIDE SEQUENCE [LARGE SCALE GENOMIC DNA]</scope>
    <source>
        <strain evidence="2 3">PAB10Feb10-1</strain>
    </source>
</reference>
<dbReference type="Proteomes" id="UP000269154">
    <property type="component" value="Unassembled WGS sequence"/>
</dbReference>
<feature type="domain" description="SRCR" evidence="1">
    <location>
        <begin position="63"/>
        <end position="122"/>
    </location>
</feature>
<accession>A0A3N6P5V7</accession>
<sequence>MTIHRVEYLLLFSVLKDGEFLKNVASDWRLCHTEVAAASDRLFQNGDILVLLTTKEGVRTPDVVLTLSQIKAALDGKLNMGYYLSPQGGARWEALCHPDWNWFYQQSTFYERRESYIICSRI</sequence>
<comment type="caution">
    <text evidence="2">The sequence shown here is derived from an EMBL/GenBank/DDBJ whole genome shotgun (WGS) entry which is preliminary data.</text>
</comment>
<gene>
    <name evidence="2" type="ORF">D5R40_25565</name>
</gene>
<evidence type="ECO:0000313" key="2">
    <source>
        <dbReference type="EMBL" id="RQH28472.1"/>
    </source>
</evidence>
<dbReference type="PROSITE" id="PS50287">
    <property type="entry name" value="SRCR_2"/>
    <property type="match status" value="1"/>
</dbReference>
<dbReference type="InterPro" id="IPR001190">
    <property type="entry name" value="SRCR"/>
</dbReference>